<feature type="transmembrane region" description="Helical" evidence="4">
    <location>
        <begin position="53"/>
        <end position="72"/>
    </location>
</feature>
<dbReference type="GO" id="GO:0005886">
    <property type="term" value="C:plasma membrane"/>
    <property type="evidence" value="ECO:0007669"/>
    <property type="project" value="TreeGrafter"/>
</dbReference>
<protein>
    <recommendedName>
        <fullName evidence="2">diguanylate cyclase</fullName>
        <ecNumber evidence="2">2.7.7.65</ecNumber>
    </recommendedName>
</protein>
<dbReference type="PROSITE" id="PS50887">
    <property type="entry name" value="GGDEF"/>
    <property type="match status" value="1"/>
</dbReference>
<dbReference type="Proteomes" id="UP000292423">
    <property type="component" value="Unassembled WGS sequence"/>
</dbReference>
<dbReference type="NCBIfam" id="TIGR00254">
    <property type="entry name" value="GGDEF"/>
    <property type="match status" value="1"/>
</dbReference>
<dbReference type="SMART" id="SM00267">
    <property type="entry name" value="GGDEF"/>
    <property type="match status" value="1"/>
</dbReference>
<comment type="caution">
    <text evidence="6">The sequence shown here is derived from an EMBL/GenBank/DDBJ whole genome shotgun (WGS) entry which is preliminary data.</text>
</comment>
<feature type="transmembrane region" description="Helical" evidence="4">
    <location>
        <begin position="195"/>
        <end position="213"/>
    </location>
</feature>
<feature type="transmembrane region" description="Helical" evidence="4">
    <location>
        <begin position="84"/>
        <end position="105"/>
    </location>
</feature>
<evidence type="ECO:0000256" key="1">
    <source>
        <dbReference type="ARBA" id="ARBA00001946"/>
    </source>
</evidence>
<dbReference type="Gene3D" id="3.30.70.270">
    <property type="match status" value="1"/>
</dbReference>
<feature type="transmembrane region" description="Helical" evidence="4">
    <location>
        <begin position="168"/>
        <end position="189"/>
    </location>
</feature>
<evidence type="ECO:0000256" key="4">
    <source>
        <dbReference type="SAM" id="Phobius"/>
    </source>
</evidence>
<dbReference type="EC" id="2.7.7.65" evidence="2"/>
<comment type="cofactor">
    <cofactor evidence="1">
        <name>Mg(2+)</name>
        <dbReference type="ChEBI" id="CHEBI:18420"/>
    </cofactor>
</comment>
<dbReference type="AlphaFoldDB" id="A0A4Q7ZCU6"/>
<keyword evidence="7" id="KW-1185">Reference proteome</keyword>
<dbReference type="Pfam" id="PF00990">
    <property type="entry name" value="GGDEF"/>
    <property type="match status" value="1"/>
</dbReference>
<evidence type="ECO:0000256" key="2">
    <source>
        <dbReference type="ARBA" id="ARBA00012528"/>
    </source>
</evidence>
<gene>
    <name evidence="6" type="ORF">EV700_1005</name>
</gene>
<dbReference type="SUPFAM" id="SSF55073">
    <property type="entry name" value="Nucleotide cyclase"/>
    <property type="match status" value="1"/>
</dbReference>
<keyword evidence="4" id="KW-0472">Membrane</keyword>
<dbReference type="InterPro" id="IPR050469">
    <property type="entry name" value="Diguanylate_Cyclase"/>
</dbReference>
<dbReference type="InterPro" id="IPR043128">
    <property type="entry name" value="Rev_trsase/Diguanyl_cyclase"/>
</dbReference>
<dbReference type="FunFam" id="3.30.70.270:FF:000001">
    <property type="entry name" value="Diguanylate cyclase domain protein"/>
    <property type="match status" value="1"/>
</dbReference>
<evidence type="ECO:0000313" key="6">
    <source>
        <dbReference type="EMBL" id="RZU48034.1"/>
    </source>
</evidence>
<dbReference type="GO" id="GO:0052621">
    <property type="term" value="F:diguanylate cyclase activity"/>
    <property type="evidence" value="ECO:0007669"/>
    <property type="project" value="UniProtKB-EC"/>
</dbReference>
<dbReference type="RefSeq" id="WP_130411293.1">
    <property type="nucleotide sequence ID" value="NZ_SHKX01000010.1"/>
</dbReference>
<dbReference type="EMBL" id="SHKX01000010">
    <property type="protein sequence ID" value="RZU48034.1"/>
    <property type="molecule type" value="Genomic_DNA"/>
</dbReference>
<dbReference type="PANTHER" id="PTHR45138">
    <property type="entry name" value="REGULATORY COMPONENTS OF SENSORY TRANSDUCTION SYSTEM"/>
    <property type="match status" value="1"/>
</dbReference>
<dbReference type="InterPro" id="IPR029787">
    <property type="entry name" value="Nucleotide_cyclase"/>
</dbReference>
<keyword evidence="4" id="KW-1133">Transmembrane helix</keyword>
<evidence type="ECO:0000256" key="3">
    <source>
        <dbReference type="ARBA" id="ARBA00034247"/>
    </source>
</evidence>
<evidence type="ECO:0000259" key="5">
    <source>
        <dbReference type="PROSITE" id="PS50887"/>
    </source>
</evidence>
<accession>A0A4Q7ZCU6</accession>
<organism evidence="6 7">
    <name type="scientific">Fluviicoccus keumensis</name>
    <dbReference type="NCBI Taxonomy" id="1435465"/>
    <lineage>
        <taxon>Bacteria</taxon>
        <taxon>Pseudomonadati</taxon>
        <taxon>Pseudomonadota</taxon>
        <taxon>Gammaproteobacteria</taxon>
        <taxon>Moraxellales</taxon>
        <taxon>Moraxellaceae</taxon>
        <taxon>Fluviicoccus</taxon>
    </lineage>
</organism>
<comment type="catalytic activity">
    <reaction evidence="3">
        <text>2 GTP = 3',3'-c-di-GMP + 2 diphosphate</text>
        <dbReference type="Rhea" id="RHEA:24898"/>
        <dbReference type="ChEBI" id="CHEBI:33019"/>
        <dbReference type="ChEBI" id="CHEBI:37565"/>
        <dbReference type="ChEBI" id="CHEBI:58805"/>
        <dbReference type="EC" id="2.7.7.65"/>
    </reaction>
</comment>
<evidence type="ECO:0000313" key="7">
    <source>
        <dbReference type="Proteomes" id="UP000292423"/>
    </source>
</evidence>
<reference evidence="6 7" key="1">
    <citation type="submission" date="2019-02" db="EMBL/GenBank/DDBJ databases">
        <title>Genomic Encyclopedia of Type Strains, Phase IV (KMG-IV): sequencing the most valuable type-strain genomes for metagenomic binning, comparative biology and taxonomic classification.</title>
        <authorList>
            <person name="Goeker M."/>
        </authorList>
    </citation>
    <scope>NUCLEOTIDE SEQUENCE [LARGE SCALE GENOMIC DNA]</scope>
    <source>
        <strain evidence="6 7">DSM 105135</strain>
    </source>
</reference>
<sequence>MTSSRSGGDRESRIRDIQSLLASNLQFRRFRPELEEGFIAHVRDRAQRLSRDSLWITIIMYLVTAVLGLWQVDRFSDPVYRDGNLAAMAWLLVVEGFLLAFVLSIPYLPGRERFYRLYASFSSGGAVGVLFYGASLFPEPYFNVFISYVVILATVVTYGVAGLVTRHTAVACLAAVLLAIAAIRSQGLWLDLGYLLAYGGLANAIGILLSFLLESRDRVTFLQSQLLALEKDRLDEYAAEVEQLSRQDALTGLANRRCFDETVTREWGLACRRQESIAVIFLDVDFFKPYNDTYGHPAGDAVLRQVGRALAATVGRPADLAARYGGEEFVVLLPDTDLDGAHAIAERMAAAIAALAIPHGRSAVAERITVSMGVAATTPTPDSVCGELIDAADQAVYAAKAAGRNRIVTAA</sequence>
<keyword evidence="4" id="KW-0812">Transmembrane</keyword>
<dbReference type="GO" id="GO:1902201">
    <property type="term" value="P:negative regulation of bacterial-type flagellum-dependent cell motility"/>
    <property type="evidence" value="ECO:0007669"/>
    <property type="project" value="TreeGrafter"/>
</dbReference>
<proteinExistence type="predicted"/>
<dbReference type="GO" id="GO:0043709">
    <property type="term" value="P:cell adhesion involved in single-species biofilm formation"/>
    <property type="evidence" value="ECO:0007669"/>
    <property type="project" value="TreeGrafter"/>
</dbReference>
<feature type="transmembrane region" description="Helical" evidence="4">
    <location>
        <begin position="117"/>
        <end position="135"/>
    </location>
</feature>
<dbReference type="CDD" id="cd01949">
    <property type="entry name" value="GGDEF"/>
    <property type="match status" value="1"/>
</dbReference>
<feature type="transmembrane region" description="Helical" evidence="4">
    <location>
        <begin position="141"/>
        <end position="161"/>
    </location>
</feature>
<dbReference type="OrthoDB" id="9812260at2"/>
<dbReference type="InterPro" id="IPR000160">
    <property type="entry name" value="GGDEF_dom"/>
</dbReference>
<dbReference type="PANTHER" id="PTHR45138:SF9">
    <property type="entry name" value="DIGUANYLATE CYCLASE DGCM-RELATED"/>
    <property type="match status" value="1"/>
</dbReference>
<feature type="domain" description="GGDEF" evidence="5">
    <location>
        <begin position="275"/>
        <end position="411"/>
    </location>
</feature>
<name>A0A4Q7ZCU6_9GAMM</name>